<dbReference type="GO" id="GO:0005886">
    <property type="term" value="C:plasma membrane"/>
    <property type="evidence" value="ECO:0007669"/>
    <property type="project" value="InterPro"/>
</dbReference>
<feature type="compositionally biased region" description="Low complexity" evidence="4">
    <location>
        <begin position="30"/>
        <end position="44"/>
    </location>
</feature>
<dbReference type="Gramene" id="PHT66494">
    <property type="protein sequence ID" value="PHT66494"/>
    <property type="gene ID" value="T459_30919"/>
</dbReference>
<evidence type="ECO:0000259" key="5">
    <source>
        <dbReference type="PROSITE" id="PS50600"/>
    </source>
</evidence>
<dbReference type="SUPFAM" id="SSF54001">
    <property type="entry name" value="Cysteine proteinases"/>
    <property type="match status" value="1"/>
</dbReference>
<dbReference type="PANTHER" id="PTHR33312">
    <property type="entry name" value="MEMBRANE-ASSOCIATED KINASE REGULATOR 4-RELATED"/>
    <property type="match status" value="1"/>
</dbReference>
<reference evidence="6 7" key="1">
    <citation type="journal article" date="2014" name="Nat. Genet.">
        <title>Genome sequence of the hot pepper provides insights into the evolution of pungency in Capsicum species.</title>
        <authorList>
            <person name="Kim S."/>
            <person name="Park M."/>
            <person name="Yeom S.I."/>
            <person name="Kim Y.M."/>
            <person name="Lee J.M."/>
            <person name="Lee H.A."/>
            <person name="Seo E."/>
            <person name="Choi J."/>
            <person name="Cheong K."/>
            <person name="Kim K.T."/>
            <person name="Jung K."/>
            <person name="Lee G.W."/>
            <person name="Oh S.K."/>
            <person name="Bae C."/>
            <person name="Kim S.B."/>
            <person name="Lee H.Y."/>
            <person name="Kim S.Y."/>
            <person name="Kim M.S."/>
            <person name="Kang B.C."/>
            <person name="Jo Y.D."/>
            <person name="Yang H.B."/>
            <person name="Jeong H.J."/>
            <person name="Kang W.H."/>
            <person name="Kwon J.K."/>
            <person name="Shin C."/>
            <person name="Lim J.Y."/>
            <person name="Park J.H."/>
            <person name="Huh J.H."/>
            <person name="Kim J.S."/>
            <person name="Kim B.D."/>
            <person name="Cohen O."/>
            <person name="Paran I."/>
            <person name="Suh M.C."/>
            <person name="Lee S.B."/>
            <person name="Kim Y.K."/>
            <person name="Shin Y."/>
            <person name="Noh S.J."/>
            <person name="Park J."/>
            <person name="Seo Y.S."/>
            <person name="Kwon S.Y."/>
            <person name="Kim H.A."/>
            <person name="Park J.M."/>
            <person name="Kim H.J."/>
            <person name="Choi S.B."/>
            <person name="Bosland P.W."/>
            <person name="Reeves G."/>
            <person name="Jo S.H."/>
            <person name="Lee B.W."/>
            <person name="Cho H.T."/>
            <person name="Choi H.S."/>
            <person name="Lee M.S."/>
            <person name="Yu Y."/>
            <person name="Do Choi Y."/>
            <person name="Park B.S."/>
            <person name="van Deynze A."/>
            <person name="Ashrafi H."/>
            <person name="Hill T."/>
            <person name="Kim W.T."/>
            <person name="Pai H.S."/>
            <person name="Ahn H.K."/>
            <person name="Yeam I."/>
            <person name="Giovannoni J.J."/>
            <person name="Rose J.K."/>
            <person name="Sorensen I."/>
            <person name="Lee S.J."/>
            <person name="Kim R.W."/>
            <person name="Choi I.Y."/>
            <person name="Choi B.S."/>
            <person name="Lim J.S."/>
            <person name="Lee Y.H."/>
            <person name="Choi D."/>
        </authorList>
    </citation>
    <scope>NUCLEOTIDE SEQUENCE [LARGE SCALE GENOMIC DNA]</scope>
    <source>
        <strain evidence="7">cv. CM334</strain>
    </source>
</reference>
<name>A0A2G2Y9T8_CAPAN</name>
<dbReference type="AlphaFoldDB" id="A0A2G2Y9T8"/>
<keyword evidence="2" id="KW-0645">Protease</keyword>
<dbReference type="GO" id="GO:0019210">
    <property type="term" value="F:kinase inhibitor activity"/>
    <property type="evidence" value="ECO:0007669"/>
    <property type="project" value="InterPro"/>
</dbReference>
<evidence type="ECO:0000256" key="4">
    <source>
        <dbReference type="SAM" id="MobiDB-lite"/>
    </source>
</evidence>
<accession>A0A2G2Y9T8</accession>
<dbReference type="Pfam" id="PF02902">
    <property type="entry name" value="Peptidase_C48"/>
    <property type="match status" value="1"/>
</dbReference>
<comment type="similarity">
    <text evidence="1">Belongs to the peptidase C48 family.</text>
</comment>
<dbReference type="Gene3D" id="3.40.395.10">
    <property type="entry name" value="Adenoviral Proteinase, Chain A"/>
    <property type="match status" value="1"/>
</dbReference>
<dbReference type="InterPro" id="IPR039620">
    <property type="entry name" value="BKI1/MAKR1/3/4"/>
</dbReference>
<dbReference type="STRING" id="4072.A0A2G2Y9T8"/>
<feature type="region of interest" description="Disordered" evidence="4">
    <location>
        <begin position="1"/>
        <end position="47"/>
    </location>
</feature>
<gene>
    <name evidence="6" type="ORF">T459_30919</name>
</gene>
<feature type="compositionally biased region" description="Basic and acidic residues" evidence="4">
    <location>
        <begin position="8"/>
        <end position="25"/>
    </location>
</feature>
<evidence type="ECO:0000313" key="7">
    <source>
        <dbReference type="Proteomes" id="UP000222542"/>
    </source>
</evidence>
<protein>
    <recommendedName>
        <fullName evidence="5">Ubiquitin-like protease family profile domain-containing protein</fullName>
    </recommendedName>
</protein>
<evidence type="ECO:0000256" key="1">
    <source>
        <dbReference type="ARBA" id="ARBA00005234"/>
    </source>
</evidence>
<dbReference type="GO" id="GO:0006508">
    <property type="term" value="P:proteolysis"/>
    <property type="evidence" value="ECO:0007669"/>
    <property type="project" value="UniProtKB-KW"/>
</dbReference>
<dbReference type="PROSITE" id="PS50600">
    <property type="entry name" value="ULP_PROTEASE"/>
    <property type="match status" value="1"/>
</dbReference>
<dbReference type="InterPro" id="IPR038765">
    <property type="entry name" value="Papain-like_cys_pep_sf"/>
</dbReference>
<keyword evidence="7" id="KW-1185">Reference proteome</keyword>
<reference evidence="6 7" key="2">
    <citation type="journal article" date="2017" name="Genome Biol.">
        <title>New reference genome sequences of hot pepper reveal the massive evolution of plant disease-resistance genes by retroduplication.</title>
        <authorList>
            <person name="Kim S."/>
            <person name="Park J."/>
            <person name="Yeom S.I."/>
            <person name="Kim Y.M."/>
            <person name="Seo E."/>
            <person name="Kim K.T."/>
            <person name="Kim M.S."/>
            <person name="Lee J.M."/>
            <person name="Cheong K."/>
            <person name="Shin H.S."/>
            <person name="Kim S.B."/>
            <person name="Han K."/>
            <person name="Lee J."/>
            <person name="Park M."/>
            <person name="Lee H.A."/>
            <person name="Lee H.Y."/>
            <person name="Lee Y."/>
            <person name="Oh S."/>
            <person name="Lee J.H."/>
            <person name="Choi E."/>
            <person name="Choi E."/>
            <person name="Lee S.E."/>
            <person name="Jeon J."/>
            <person name="Kim H."/>
            <person name="Choi G."/>
            <person name="Song H."/>
            <person name="Lee J."/>
            <person name="Lee S.C."/>
            <person name="Kwon J.K."/>
            <person name="Lee H.Y."/>
            <person name="Koo N."/>
            <person name="Hong Y."/>
            <person name="Kim R.W."/>
            <person name="Kang W.H."/>
            <person name="Huh J.H."/>
            <person name="Kang B.C."/>
            <person name="Yang T.J."/>
            <person name="Lee Y.H."/>
            <person name="Bennetzen J.L."/>
            <person name="Choi D."/>
        </authorList>
    </citation>
    <scope>NUCLEOTIDE SEQUENCE [LARGE SCALE GENOMIC DNA]</scope>
    <source>
        <strain evidence="7">cv. CM334</strain>
    </source>
</reference>
<dbReference type="Proteomes" id="UP000222542">
    <property type="component" value="Unassembled WGS sequence"/>
</dbReference>
<feature type="domain" description="Ubiquitin-like protease family profile" evidence="5">
    <location>
        <begin position="429"/>
        <end position="636"/>
    </location>
</feature>
<sequence length="679" mass="77220">MDIQQHQNMRDHKGEKQRTNQESYDHQNCSSSSTPPSSNSSSPSHEFSFTISFQQTKQIPLPSSSSSSTTTTSSSFAIDLSPADDIFFHGHLLPLHLLSHLPISSPRSSTNSLDSYTLPKTDHFFHQDQNFQDFKNQRVLLDDHDTCCDPILHQTPHIARTLMHRTDTCCDVKGKPKAKSFSLFGIPKWRKGYEVNDQKDSNKERSHSQQYSNKMTQLVKRYIRMVRPFLSFRNKKNMQFHRESYSFSGNLLSSRGIKGQYSSAPASMRTSPTNSGLLVATPTRGGAKGQPAALTLPLYTGSREGPNHKDLLYATEGGANYNNCTNSSSYSSSDSTMEELQAAIQAAIAHCKKSISMEDKINYPWGYESFKMTVKYLLTPLTPKTVNLYGFPWAFMAWAFEAIPYLRQQVNYQEEVFRPRILRWLSAKTDKNAKFLDLFNPSKEAIVHPWLVSTNRELKIPFFLTLRSVQTLSDPKVDVIVEATAEEHNITVDNLSTTSKEEEKGKPFGSGECIPVGLPWYLVDEVYITINCGDEFHWVLAVVVLKERRIQVYDSMSRMRHFEPSSEIQKLAKILHTYLDMSGFLDQKVCTDWSTIEAYPDKMGNPFDVQYVEGFALQTIGSLNCGLFVASYFEYLSDGLQVPNNELDVGLLRKRYVALLWKYREVKAQKPYASDIKNP</sequence>
<dbReference type="PANTHER" id="PTHR33312:SF19">
    <property type="entry name" value="BRI1 KINASE INHIBITOR 1"/>
    <property type="match status" value="1"/>
</dbReference>
<comment type="caution">
    <text evidence="6">The sequence shown here is derived from an EMBL/GenBank/DDBJ whole genome shotgun (WGS) entry which is preliminary data.</text>
</comment>
<organism evidence="6 7">
    <name type="scientific">Capsicum annuum</name>
    <name type="common">Capsicum pepper</name>
    <dbReference type="NCBI Taxonomy" id="4072"/>
    <lineage>
        <taxon>Eukaryota</taxon>
        <taxon>Viridiplantae</taxon>
        <taxon>Streptophyta</taxon>
        <taxon>Embryophyta</taxon>
        <taxon>Tracheophyta</taxon>
        <taxon>Spermatophyta</taxon>
        <taxon>Magnoliopsida</taxon>
        <taxon>eudicotyledons</taxon>
        <taxon>Gunneridae</taxon>
        <taxon>Pentapetalae</taxon>
        <taxon>asterids</taxon>
        <taxon>lamiids</taxon>
        <taxon>Solanales</taxon>
        <taxon>Solanaceae</taxon>
        <taxon>Solanoideae</taxon>
        <taxon>Capsiceae</taxon>
        <taxon>Capsicum</taxon>
    </lineage>
</organism>
<dbReference type="GO" id="GO:0008234">
    <property type="term" value="F:cysteine-type peptidase activity"/>
    <property type="evidence" value="ECO:0007669"/>
    <property type="project" value="InterPro"/>
</dbReference>
<dbReference type="InterPro" id="IPR003653">
    <property type="entry name" value="Peptidase_C48_C"/>
</dbReference>
<evidence type="ECO:0000313" key="6">
    <source>
        <dbReference type="EMBL" id="PHT66494.1"/>
    </source>
</evidence>
<dbReference type="EMBL" id="AYRZ02000012">
    <property type="protein sequence ID" value="PHT66494.1"/>
    <property type="molecule type" value="Genomic_DNA"/>
</dbReference>
<proteinExistence type="inferred from homology"/>
<evidence type="ECO:0000256" key="3">
    <source>
        <dbReference type="ARBA" id="ARBA00022801"/>
    </source>
</evidence>
<evidence type="ECO:0000256" key="2">
    <source>
        <dbReference type="ARBA" id="ARBA00022670"/>
    </source>
</evidence>
<keyword evidence="3" id="KW-0378">Hydrolase</keyword>